<feature type="region of interest" description="Disordered" evidence="1">
    <location>
        <begin position="143"/>
        <end position="165"/>
    </location>
</feature>
<keyword evidence="3" id="KW-1185">Reference proteome</keyword>
<protein>
    <submittedName>
        <fullName evidence="2">Uncharacterized protein</fullName>
    </submittedName>
</protein>
<gene>
    <name evidence="2" type="ORF">AVEN_113224_1</name>
</gene>
<dbReference type="AlphaFoldDB" id="A0A4Y2UX12"/>
<evidence type="ECO:0000313" key="3">
    <source>
        <dbReference type="Proteomes" id="UP000499080"/>
    </source>
</evidence>
<organism evidence="2 3">
    <name type="scientific">Araneus ventricosus</name>
    <name type="common">Orbweaver spider</name>
    <name type="synonym">Epeira ventricosa</name>
    <dbReference type="NCBI Taxonomy" id="182803"/>
    <lineage>
        <taxon>Eukaryota</taxon>
        <taxon>Metazoa</taxon>
        <taxon>Ecdysozoa</taxon>
        <taxon>Arthropoda</taxon>
        <taxon>Chelicerata</taxon>
        <taxon>Arachnida</taxon>
        <taxon>Araneae</taxon>
        <taxon>Araneomorphae</taxon>
        <taxon>Entelegynae</taxon>
        <taxon>Araneoidea</taxon>
        <taxon>Araneidae</taxon>
        <taxon>Araneus</taxon>
    </lineage>
</organism>
<name>A0A4Y2UX12_ARAVE</name>
<dbReference type="EMBL" id="BGPR01041200">
    <property type="protein sequence ID" value="GBO17443.1"/>
    <property type="molecule type" value="Genomic_DNA"/>
</dbReference>
<dbReference type="Proteomes" id="UP000499080">
    <property type="component" value="Unassembled WGS sequence"/>
</dbReference>
<evidence type="ECO:0000256" key="1">
    <source>
        <dbReference type="SAM" id="MobiDB-lite"/>
    </source>
</evidence>
<proteinExistence type="predicted"/>
<evidence type="ECO:0000313" key="2">
    <source>
        <dbReference type="EMBL" id="GBO17443.1"/>
    </source>
</evidence>
<comment type="caution">
    <text evidence="2">The sequence shown here is derived from an EMBL/GenBank/DDBJ whole genome shotgun (WGS) entry which is preliminary data.</text>
</comment>
<reference evidence="2 3" key="1">
    <citation type="journal article" date="2019" name="Sci. Rep.">
        <title>Orb-weaving spider Araneus ventricosus genome elucidates the spidroin gene catalogue.</title>
        <authorList>
            <person name="Kono N."/>
            <person name="Nakamura H."/>
            <person name="Ohtoshi R."/>
            <person name="Moran D.A.P."/>
            <person name="Shinohara A."/>
            <person name="Yoshida Y."/>
            <person name="Fujiwara M."/>
            <person name="Mori M."/>
            <person name="Tomita M."/>
            <person name="Arakawa K."/>
        </authorList>
    </citation>
    <scope>NUCLEOTIDE SEQUENCE [LARGE SCALE GENOMIC DNA]</scope>
</reference>
<accession>A0A4Y2UX12</accession>
<sequence length="165" mass="18634">MFILKREVEERKIENSGFCREHSGRKRSTARGEYKFIKRSSVCSNYHSLRTVRFGSTAIFFIVGRDVSVEEVLIESTQDFSGGGGLVVRFRLRAEGLQVRNPIPLKICRVWGLLHAKSYVVDKRSPSGVVHNTHSAPGHRRCGAYTTHPDSTYPTGLKAKRDRGK</sequence>